<dbReference type="CDD" id="cd10434">
    <property type="entry name" value="GIY-YIG_UvrC_Cho"/>
    <property type="match status" value="1"/>
</dbReference>
<dbReference type="FunFam" id="3.40.1440.10:FF:000001">
    <property type="entry name" value="UvrABC system protein C"/>
    <property type="match status" value="1"/>
</dbReference>
<dbReference type="PROSITE" id="PS50164">
    <property type="entry name" value="GIY_YIG"/>
    <property type="match status" value="1"/>
</dbReference>
<keyword evidence="8" id="KW-0547">Nucleotide-binding</keyword>
<name>A0A1R0Y5R5_9BACL</name>
<evidence type="ECO:0000259" key="6">
    <source>
        <dbReference type="PROSITE" id="PS50151"/>
    </source>
</evidence>
<evidence type="ECO:0000256" key="4">
    <source>
        <dbReference type="ARBA" id="ARBA00022881"/>
    </source>
</evidence>
<feature type="domain" description="UVR" evidence="6">
    <location>
        <begin position="199"/>
        <end position="234"/>
    </location>
</feature>
<sequence length="370" mass="41885">MNLSEKLKSLPLTPGVYLMKDGLGHIIYVGKAKQLKRRVKSYFQNSKSHSPKVKQLVRHIKDLDIILTDTEFEAFMLECKLIKEIKPMYNRKMKNPQAYTYIVIGTDDKMRSLEITYDPAVQEGNQIWGPYTSRSTVERAVQGIKESSRILCSNPSFKNSLCLNHSLGLCIGMCAGGEAAVQYNTIIDRVIALLNGTDASLLVQMEQQMTEAAEQYDFETAAKYRDYIGAIRFLIHKEKVIEFAAENQNTAILEAMDEQTLKLLLLKGNRILTHTKLEYDQPDITHLQAVITSAIMDAFRGELNQAPAAISRHEIDEAQIIYSYLKSSSCSYIIVQEDWLAAESPSRLDTAVDELLRIFLNAAPTHSYNY</sequence>
<dbReference type="AlphaFoldDB" id="A0A1R0Y5R5"/>
<dbReference type="EMBL" id="MPTC01000004">
    <property type="protein sequence ID" value="OMD42691.1"/>
    <property type="molecule type" value="Genomic_DNA"/>
</dbReference>
<keyword evidence="4" id="KW-0267">Excision nuclease</keyword>
<dbReference type="Pfam" id="PF02151">
    <property type="entry name" value="UVR"/>
    <property type="match status" value="1"/>
</dbReference>
<proteinExistence type="predicted"/>
<evidence type="ECO:0000256" key="1">
    <source>
        <dbReference type="ARBA" id="ARBA00022490"/>
    </source>
</evidence>
<evidence type="ECO:0000256" key="2">
    <source>
        <dbReference type="ARBA" id="ARBA00022763"/>
    </source>
</evidence>
<dbReference type="Gene3D" id="3.40.1440.10">
    <property type="entry name" value="GIY-YIG endonuclease"/>
    <property type="match status" value="1"/>
</dbReference>
<evidence type="ECO:0000259" key="7">
    <source>
        <dbReference type="PROSITE" id="PS50164"/>
    </source>
</evidence>
<keyword evidence="1" id="KW-0963">Cytoplasm</keyword>
<dbReference type="GO" id="GO:0004518">
    <property type="term" value="F:nuclease activity"/>
    <property type="evidence" value="ECO:0007669"/>
    <property type="project" value="UniProtKB-KW"/>
</dbReference>
<dbReference type="InterPro" id="IPR036876">
    <property type="entry name" value="UVR_dom_sf"/>
</dbReference>
<accession>A0A1R0Y5R5</accession>
<keyword evidence="8" id="KW-0067">ATP-binding</keyword>
<dbReference type="InterPro" id="IPR035901">
    <property type="entry name" value="GIY-YIG_endonuc_sf"/>
</dbReference>
<protein>
    <submittedName>
        <fullName evidence="8">DNA helicase UvrC</fullName>
    </submittedName>
</protein>
<comment type="caution">
    <text evidence="8">The sequence shown here is derived from an EMBL/GenBank/DDBJ whole genome shotgun (WGS) entry which is preliminary data.</text>
</comment>
<dbReference type="SMART" id="SM00465">
    <property type="entry name" value="GIYc"/>
    <property type="match status" value="1"/>
</dbReference>
<dbReference type="Proteomes" id="UP000187439">
    <property type="component" value="Unassembled WGS sequence"/>
</dbReference>
<dbReference type="Pfam" id="PF01541">
    <property type="entry name" value="GIY-YIG"/>
    <property type="match status" value="1"/>
</dbReference>
<keyword evidence="8" id="KW-0347">Helicase</keyword>
<dbReference type="InterPro" id="IPR001943">
    <property type="entry name" value="UVR_dom"/>
</dbReference>
<dbReference type="PANTHER" id="PTHR30562:SF1">
    <property type="entry name" value="UVRABC SYSTEM PROTEIN C"/>
    <property type="match status" value="1"/>
</dbReference>
<dbReference type="InterPro" id="IPR047296">
    <property type="entry name" value="GIY-YIG_UvrC_Cho"/>
</dbReference>
<gene>
    <name evidence="8" type="ORF">BSK52_06470</name>
</gene>
<keyword evidence="2" id="KW-0227">DNA damage</keyword>
<dbReference type="SUPFAM" id="SSF82771">
    <property type="entry name" value="GIY-YIG endonuclease"/>
    <property type="match status" value="1"/>
</dbReference>
<dbReference type="PANTHER" id="PTHR30562">
    <property type="entry name" value="UVRC/OXIDOREDUCTASE"/>
    <property type="match status" value="1"/>
</dbReference>
<keyword evidence="8" id="KW-0378">Hydrolase</keyword>
<dbReference type="OrthoDB" id="9804933at2"/>
<dbReference type="SUPFAM" id="SSF46600">
    <property type="entry name" value="C-terminal UvrC-binding domain of UvrB"/>
    <property type="match status" value="1"/>
</dbReference>
<dbReference type="InterPro" id="IPR000305">
    <property type="entry name" value="GIY-YIG_endonuc"/>
</dbReference>
<evidence type="ECO:0000313" key="9">
    <source>
        <dbReference type="Proteomes" id="UP000187439"/>
    </source>
</evidence>
<dbReference type="GO" id="GO:0009380">
    <property type="term" value="C:excinuclease repair complex"/>
    <property type="evidence" value="ECO:0007669"/>
    <property type="project" value="TreeGrafter"/>
</dbReference>
<dbReference type="GO" id="GO:0004386">
    <property type="term" value="F:helicase activity"/>
    <property type="evidence" value="ECO:0007669"/>
    <property type="project" value="UniProtKB-KW"/>
</dbReference>
<feature type="domain" description="GIY-YIG" evidence="7">
    <location>
        <begin position="12"/>
        <end position="91"/>
    </location>
</feature>
<organism evidence="8 9">
    <name type="scientific">Paenibacillus odorifer</name>
    <dbReference type="NCBI Taxonomy" id="189426"/>
    <lineage>
        <taxon>Bacteria</taxon>
        <taxon>Bacillati</taxon>
        <taxon>Bacillota</taxon>
        <taxon>Bacilli</taxon>
        <taxon>Bacillales</taxon>
        <taxon>Paenibacillaceae</taxon>
        <taxon>Paenibacillus</taxon>
    </lineage>
</organism>
<dbReference type="GO" id="GO:0006289">
    <property type="term" value="P:nucleotide-excision repair"/>
    <property type="evidence" value="ECO:0007669"/>
    <property type="project" value="InterPro"/>
</dbReference>
<reference evidence="8 9" key="1">
    <citation type="submission" date="2016-10" db="EMBL/GenBank/DDBJ databases">
        <title>Paenibacillus species isolates.</title>
        <authorList>
            <person name="Beno S.M."/>
        </authorList>
    </citation>
    <scope>NUCLEOTIDE SEQUENCE [LARGE SCALE GENOMIC DNA]</scope>
    <source>
        <strain evidence="8 9">FSL H7-0710</strain>
    </source>
</reference>
<evidence type="ECO:0000256" key="5">
    <source>
        <dbReference type="ARBA" id="ARBA00023204"/>
    </source>
</evidence>
<dbReference type="Gene3D" id="4.10.860.10">
    <property type="entry name" value="UVR domain"/>
    <property type="match status" value="1"/>
</dbReference>
<dbReference type="PROSITE" id="PS50151">
    <property type="entry name" value="UVR"/>
    <property type="match status" value="1"/>
</dbReference>
<keyword evidence="3" id="KW-0228">DNA excision</keyword>
<keyword evidence="5" id="KW-0234">DNA repair</keyword>
<evidence type="ECO:0000256" key="3">
    <source>
        <dbReference type="ARBA" id="ARBA00022769"/>
    </source>
</evidence>
<dbReference type="InterPro" id="IPR050066">
    <property type="entry name" value="UvrABC_protein_C"/>
</dbReference>
<evidence type="ECO:0000313" key="8">
    <source>
        <dbReference type="EMBL" id="OMD42691.1"/>
    </source>
</evidence>